<evidence type="ECO:0000256" key="1">
    <source>
        <dbReference type="ARBA" id="ARBA00022737"/>
    </source>
</evidence>
<dbReference type="Proteomes" id="UP000002026">
    <property type="component" value="Chromosome"/>
</dbReference>
<dbReference type="SUPFAM" id="SSF69360">
    <property type="entry name" value="Cell wall binding repeat"/>
    <property type="match status" value="1"/>
</dbReference>
<evidence type="ECO:0000256" key="2">
    <source>
        <dbReference type="PROSITE-ProRule" id="PRU00591"/>
    </source>
</evidence>
<dbReference type="Gene3D" id="2.10.270.10">
    <property type="entry name" value="Cholin Binding"/>
    <property type="match status" value="2"/>
</dbReference>
<dbReference type="PROSITE" id="PS51257">
    <property type="entry name" value="PROKAR_LIPOPROTEIN"/>
    <property type="match status" value="1"/>
</dbReference>
<organism evidence="3 4">
    <name type="scientific">Slackia heliotrinireducens (strain ATCC 29202 / DSM 20476 / NCTC 11029 / RHS 1)</name>
    <name type="common">Peptococcus heliotrinreducens</name>
    <dbReference type="NCBI Taxonomy" id="471855"/>
    <lineage>
        <taxon>Bacteria</taxon>
        <taxon>Bacillati</taxon>
        <taxon>Actinomycetota</taxon>
        <taxon>Coriobacteriia</taxon>
        <taxon>Eggerthellales</taxon>
        <taxon>Eggerthellaceae</taxon>
        <taxon>Slackia</taxon>
    </lineage>
</organism>
<feature type="repeat" description="Cell wall-binding" evidence="2">
    <location>
        <begin position="302"/>
        <end position="321"/>
    </location>
</feature>
<evidence type="ECO:0000313" key="4">
    <source>
        <dbReference type="Proteomes" id="UP000002026"/>
    </source>
</evidence>
<reference evidence="3 4" key="1">
    <citation type="journal article" date="2009" name="Stand. Genomic Sci.">
        <title>Complete genome sequence of Slackia heliotrinireducens type strain (RHS 1).</title>
        <authorList>
            <person name="Pukall R."/>
            <person name="Lapidus A."/>
            <person name="Nolan M."/>
            <person name="Copeland A."/>
            <person name="Glavina Del Rio T."/>
            <person name="Lucas S."/>
            <person name="Chen F."/>
            <person name="Tice H."/>
            <person name="Cheng J.F."/>
            <person name="Chertkov O."/>
            <person name="Bruce D."/>
            <person name="Goodwin L."/>
            <person name="Kuske C."/>
            <person name="Brettin T."/>
            <person name="Detter J.C."/>
            <person name="Han C."/>
            <person name="Pitluck S."/>
            <person name="Pati A."/>
            <person name="Mavrommatis K."/>
            <person name="Ivanova N."/>
            <person name="Ovchinnikova G."/>
            <person name="Chen A."/>
            <person name="Palaniappan K."/>
            <person name="Schneider S."/>
            <person name="Rohde M."/>
            <person name="Chain P."/>
            <person name="D'haeseleer P."/>
            <person name="Goker M."/>
            <person name="Bristow J."/>
            <person name="Eisen J.A."/>
            <person name="Markowitz V."/>
            <person name="Kyrpides N.C."/>
            <person name="Klenk H.P."/>
            <person name="Hugenholtz P."/>
        </authorList>
    </citation>
    <scope>NUCLEOTIDE SEQUENCE [LARGE SCALE GENOMIC DNA]</scope>
    <source>
        <strain evidence="4">ATCC 29202 / DSM 20476 / NCTC 11029 / RHS 1</strain>
    </source>
</reference>
<dbReference type="HOGENOM" id="CLU_587800_0_0_11"/>
<dbReference type="STRING" id="471855.Shel_04260"/>
<accession>C7N2W6</accession>
<dbReference type="Pfam" id="PF01473">
    <property type="entry name" value="Choline_bind_1"/>
    <property type="match status" value="2"/>
</dbReference>
<dbReference type="PROSITE" id="PS51170">
    <property type="entry name" value="CW"/>
    <property type="match status" value="2"/>
</dbReference>
<dbReference type="EMBL" id="CP001684">
    <property type="protein sequence ID" value="ACV21487.1"/>
    <property type="molecule type" value="Genomic_DNA"/>
</dbReference>
<dbReference type="InterPro" id="IPR018337">
    <property type="entry name" value="Cell_wall/Cho-bd_repeat"/>
</dbReference>
<proteinExistence type="predicted"/>
<name>C7N2W6_SLAHD</name>
<dbReference type="RefSeq" id="WP_012797593.1">
    <property type="nucleotide sequence ID" value="NC_013165.1"/>
</dbReference>
<keyword evidence="1" id="KW-0677">Repeat</keyword>
<sequence length="465" mass="51318">MSRASTRNSVRRFRLLLAFAMAVVFALGFGVAGCSSDGSDEGADEIAAPVQADYYGQWVVSSIESDGGGSGITNQEELESQKELGNDTVFTFNEDGSATLTLYGSDFEATWDYADSGESTVEVLGETFDMDVSGNTLTLTKDDTVFNCKRYGAAAPTISDERTSLADVKGYVGDRQSPELRPGWNESDGKRIYVNEDGSLPDGWMDVDGAKYCFVHGAPRTGLFLDGDYYYFTNEEGAMQTGWQDIDMDRYYFDQESGQALIGWQQLDGAWYAFDEQGRMHTQWYRISESEEYYMGDDGKMCTGWVDIEGSSYYFDANGKLQKDTWIGNNYVNESGQWVEGIKPLPDSGTVFVGGSGISSATVEGSTDRNALVKFKDGSGNEVAVFFVGKGETVTVSMPGGYYYMYVAYGGDQWYGEDSEYPFGDETTFSKDDEGADFSNYTWQYTLYTVSNGNLHMDSIGADEF</sequence>
<dbReference type="eggNOG" id="COG5263">
    <property type="taxonomic scope" value="Bacteria"/>
</dbReference>
<gene>
    <name evidence="3" type="ordered locus">Shel_04260</name>
</gene>
<evidence type="ECO:0000313" key="3">
    <source>
        <dbReference type="EMBL" id="ACV21487.1"/>
    </source>
</evidence>
<protein>
    <submittedName>
        <fullName evidence="3">Putative cell wall binding protein</fullName>
    </submittedName>
</protein>
<feature type="repeat" description="Cell wall-binding" evidence="2">
    <location>
        <begin position="261"/>
        <end position="280"/>
    </location>
</feature>
<keyword evidence="4" id="KW-1185">Reference proteome</keyword>
<dbReference type="KEGG" id="shi:Shel_04260"/>
<dbReference type="AlphaFoldDB" id="C7N2W6"/>